<evidence type="ECO:0000313" key="3">
    <source>
        <dbReference type="Proteomes" id="UP001589536"/>
    </source>
</evidence>
<dbReference type="InterPro" id="IPR002560">
    <property type="entry name" value="Transposase_DDE"/>
</dbReference>
<reference evidence="2 3" key="1">
    <citation type="submission" date="2024-09" db="EMBL/GenBank/DDBJ databases">
        <authorList>
            <person name="Sun Q."/>
            <person name="Mori K."/>
        </authorList>
    </citation>
    <scope>NUCLEOTIDE SEQUENCE [LARGE SCALE GENOMIC DNA]</scope>
    <source>
        <strain evidence="2 3">JCM 13519</strain>
    </source>
</reference>
<dbReference type="Pfam" id="PF01610">
    <property type="entry name" value="DDE_Tnp_ISL3"/>
    <property type="match status" value="1"/>
</dbReference>
<evidence type="ECO:0000313" key="2">
    <source>
        <dbReference type="EMBL" id="MFB9716480.1"/>
    </source>
</evidence>
<name>A0ABV5UWD2_9MICC</name>
<gene>
    <name evidence="2" type="ORF">ACFFPI_20495</name>
</gene>
<keyword evidence="3" id="KW-1185">Reference proteome</keyword>
<dbReference type="RefSeq" id="WP_345049995.1">
    <property type="nucleotide sequence ID" value="NZ_BAABED010000001.1"/>
</dbReference>
<accession>A0ABV5UWD2</accession>
<comment type="caution">
    <text evidence="2">The sequence shown here is derived from an EMBL/GenBank/DDBJ whole genome shotgun (WGS) entry which is preliminary data.</text>
</comment>
<evidence type="ECO:0000259" key="1">
    <source>
        <dbReference type="Pfam" id="PF01610"/>
    </source>
</evidence>
<protein>
    <submittedName>
        <fullName evidence="2">Transposase</fullName>
    </submittedName>
</protein>
<dbReference type="EMBL" id="JBHMBH010000051">
    <property type="protein sequence ID" value="MFB9716480.1"/>
    <property type="molecule type" value="Genomic_DNA"/>
</dbReference>
<proteinExistence type="predicted"/>
<organism evidence="2 3">
    <name type="scientific">Arthrobacter methylotrophus</name>
    <dbReference type="NCBI Taxonomy" id="121291"/>
    <lineage>
        <taxon>Bacteria</taxon>
        <taxon>Bacillati</taxon>
        <taxon>Actinomycetota</taxon>
        <taxon>Actinomycetes</taxon>
        <taxon>Micrococcales</taxon>
        <taxon>Micrococcaceae</taxon>
        <taxon>Arthrobacter</taxon>
    </lineage>
</organism>
<sequence>MPCCQTSSRSGKAYADWLKARGEEFTAGTKAAALYPFRGYANAIRDELPEAITILDAFHVVKLGSAMVDEVRRSVQQETLEHRGRKGNPLYGIRRTLRIGVEHLTEKQSARRDAKLAAGDPNHEVSLAWQCYQKLRNILPRGRNGAGNSSAR</sequence>
<feature type="domain" description="Transposase IS204/IS1001/IS1096/IS1165 DDE" evidence="1">
    <location>
        <begin position="8"/>
        <end position="140"/>
    </location>
</feature>
<dbReference type="Proteomes" id="UP001589536">
    <property type="component" value="Unassembled WGS sequence"/>
</dbReference>